<dbReference type="OrthoDB" id="9803188at2"/>
<evidence type="ECO:0000313" key="8">
    <source>
        <dbReference type="EMBL" id="AQT68771.1"/>
    </source>
</evidence>
<dbReference type="GO" id="GO:0015074">
    <property type="term" value="P:DNA integration"/>
    <property type="evidence" value="ECO:0007669"/>
    <property type="project" value="UniProtKB-KW"/>
</dbReference>
<dbReference type="InterPro" id="IPR025269">
    <property type="entry name" value="SAM-like_dom"/>
</dbReference>
<dbReference type="Proteomes" id="UP000189674">
    <property type="component" value="Chromosome"/>
</dbReference>
<dbReference type="KEGG" id="alus:STSP2_01943"/>
<dbReference type="PANTHER" id="PTHR30349">
    <property type="entry name" value="PHAGE INTEGRASE-RELATED"/>
    <property type="match status" value="1"/>
</dbReference>
<feature type="domain" description="Tyr recombinase" evidence="6">
    <location>
        <begin position="188"/>
        <end position="389"/>
    </location>
</feature>
<dbReference type="InterPro" id="IPR002104">
    <property type="entry name" value="Integrase_catalytic"/>
</dbReference>
<evidence type="ECO:0000256" key="3">
    <source>
        <dbReference type="ARBA" id="ARBA00023125"/>
    </source>
</evidence>
<feature type="domain" description="Core-binding (CB)" evidence="7">
    <location>
        <begin position="82"/>
        <end position="164"/>
    </location>
</feature>
<proteinExistence type="inferred from homology"/>
<dbReference type="Gene3D" id="1.10.150.130">
    <property type="match status" value="1"/>
</dbReference>
<accession>A0A1U9NLG1</accession>
<dbReference type="InterPro" id="IPR013762">
    <property type="entry name" value="Integrase-like_cat_sf"/>
</dbReference>
<reference evidence="9" key="1">
    <citation type="submission" date="2017-02" db="EMBL/GenBank/DDBJ databases">
        <title>Comparative genomics and description of representatives of a novel lineage of planctomycetes thriving in anoxic sediments.</title>
        <authorList>
            <person name="Spring S."/>
            <person name="Bunk B."/>
            <person name="Sproer C."/>
        </authorList>
    </citation>
    <scope>NUCLEOTIDE SEQUENCE [LARGE SCALE GENOMIC DNA]</scope>
    <source>
        <strain evidence="9">ST-NAGAB-D1</strain>
    </source>
</reference>
<dbReference type="GO" id="GO:0003677">
    <property type="term" value="F:DNA binding"/>
    <property type="evidence" value="ECO:0007669"/>
    <property type="project" value="UniProtKB-UniRule"/>
</dbReference>
<evidence type="ECO:0000256" key="1">
    <source>
        <dbReference type="ARBA" id="ARBA00008857"/>
    </source>
</evidence>
<protein>
    <submittedName>
        <fullName evidence="8">Integrase</fullName>
    </submittedName>
</protein>
<evidence type="ECO:0000259" key="6">
    <source>
        <dbReference type="PROSITE" id="PS51898"/>
    </source>
</evidence>
<dbReference type="PROSITE" id="PS51900">
    <property type="entry name" value="CB"/>
    <property type="match status" value="1"/>
</dbReference>
<dbReference type="Pfam" id="PF13102">
    <property type="entry name" value="Phage_int_SAM_5"/>
    <property type="match status" value="1"/>
</dbReference>
<evidence type="ECO:0000256" key="5">
    <source>
        <dbReference type="PROSITE-ProRule" id="PRU01248"/>
    </source>
</evidence>
<dbReference type="PANTHER" id="PTHR30349:SF64">
    <property type="entry name" value="PROPHAGE INTEGRASE INTD-RELATED"/>
    <property type="match status" value="1"/>
</dbReference>
<comment type="similarity">
    <text evidence="1">Belongs to the 'phage' integrase family.</text>
</comment>
<dbReference type="InterPro" id="IPR044068">
    <property type="entry name" value="CB"/>
</dbReference>
<dbReference type="InterPro" id="IPR011010">
    <property type="entry name" value="DNA_brk_join_enz"/>
</dbReference>
<evidence type="ECO:0000256" key="4">
    <source>
        <dbReference type="ARBA" id="ARBA00023172"/>
    </source>
</evidence>
<keyword evidence="9" id="KW-1185">Reference proteome</keyword>
<dbReference type="GO" id="GO:0006310">
    <property type="term" value="P:DNA recombination"/>
    <property type="evidence" value="ECO:0007669"/>
    <property type="project" value="UniProtKB-KW"/>
</dbReference>
<evidence type="ECO:0000313" key="9">
    <source>
        <dbReference type="Proteomes" id="UP000189674"/>
    </source>
</evidence>
<dbReference type="EMBL" id="CP019791">
    <property type="protein sequence ID" value="AQT68771.1"/>
    <property type="molecule type" value="Genomic_DNA"/>
</dbReference>
<keyword evidence="4" id="KW-0233">DNA recombination</keyword>
<dbReference type="InterPro" id="IPR050090">
    <property type="entry name" value="Tyrosine_recombinase_XerCD"/>
</dbReference>
<organism evidence="8 9">
    <name type="scientific">Anaerohalosphaera lusitana</name>
    <dbReference type="NCBI Taxonomy" id="1936003"/>
    <lineage>
        <taxon>Bacteria</taxon>
        <taxon>Pseudomonadati</taxon>
        <taxon>Planctomycetota</taxon>
        <taxon>Phycisphaerae</taxon>
        <taxon>Sedimentisphaerales</taxon>
        <taxon>Anaerohalosphaeraceae</taxon>
        <taxon>Anaerohalosphaera</taxon>
    </lineage>
</organism>
<dbReference type="SUPFAM" id="SSF56349">
    <property type="entry name" value="DNA breaking-rejoining enzymes"/>
    <property type="match status" value="1"/>
</dbReference>
<sequence>MAHTRVSVNRNYYGKVPLDKTGKPIPKNLWAKRRKSSWEVRWYDSEGKRLSKSFKDRKEAYDYARSIQDKVDIGKSDKPRQITLRDFTKEHKKLMKGQVAHSTLKDQMRALDLFKKHVNESILLEKITPRCAESFVSERLSQGLSPATVNKDIRTLKSIFNRAISPRGYLPEGANPFEKIKQRKVADKPVKYVSAEEFSKVFDVANNLWWKTFLSVAYTTAGRKDELLNLTWADINFENNEVSFAPKRETDTLLSWEPKDHESRIVPAPESVMQYLADLQNEADEFSPYVFITSRRLMHILERRSKNKWDENSEIINNMLTRLKRFCRQAKVSEFCFHDLRRSCMTNWAKVLPIHVVQELAGHSKIETTRKYYLSVGTPDREMARKIQEQLLGELTNF</sequence>
<dbReference type="AlphaFoldDB" id="A0A1U9NLG1"/>
<keyword evidence="2" id="KW-0229">DNA integration</keyword>
<gene>
    <name evidence="8" type="ORF">STSP2_01943</name>
</gene>
<evidence type="ECO:0000256" key="2">
    <source>
        <dbReference type="ARBA" id="ARBA00022908"/>
    </source>
</evidence>
<dbReference type="RefSeq" id="WP_146662066.1">
    <property type="nucleotide sequence ID" value="NZ_CP019791.1"/>
</dbReference>
<dbReference type="Pfam" id="PF00589">
    <property type="entry name" value="Phage_integrase"/>
    <property type="match status" value="1"/>
</dbReference>
<dbReference type="PROSITE" id="PS51898">
    <property type="entry name" value="TYR_RECOMBINASE"/>
    <property type="match status" value="1"/>
</dbReference>
<dbReference type="STRING" id="1936003.STSP2_01943"/>
<evidence type="ECO:0000259" key="7">
    <source>
        <dbReference type="PROSITE" id="PS51900"/>
    </source>
</evidence>
<dbReference type="Gene3D" id="1.10.443.10">
    <property type="entry name" value="Intergrase catalytic core"/>
    <property type="match status" value="1"/>
</dbReference>
<name>A0A1U9NLG1_9BACT</name>
<keyword evidence="3 5" id="KW-0238">DNA-binding</keyword>
<dbReference type="InterPro" id="IPR010998">
    <property type="entry name" value="Integrase_recombinase_N"/>
</dbReference>